<gene>
    <name evidence="3" type="ORF">SAMN05444279_11462</name>
</gene>
<name>A0A1M4Y8G9_9RHOB</name>
<comment type="similarity">
    <text evidence="1">Belongs to the DprA/Smf family.</text>
</comment>
<dbReference type="SUPFAM" id="SSF102405">
    <property type="entry name" value="MCP/YpsA-like"/>
    <property type="match status" value="1"/>
</dbReference>
<dbReference type="RefSeq" id="WP_149776188.1">
    <property type="nucleotide sequence ID" value="NZ_FQVK01000014.1"/>
</dbReference>
<evidence type="ECO:0000313" key="3">
    <source>
        <dbReference type="EMBL" id="SHF02015.1"/>
    </source>
</evidence>
<dbReference type="AlphaFoldDB" id="A0A1M4Y8G9"/>
<evidence type="ECO:0000313" key="4">
    <source>
        <dbReference type="Proteomes" id="UP000325134"/>
    </source>
</evidence>
<dbReference type="Proteomes" id="UP000325134">
    <property type="component" value="Unassembled WGS sequence"/>
</dbReference>
<dbReference type="InterPro" id="IPR057666">
    <property type="entry name" value="DrpA_SLOG"/>
</dbReference>
<proteinExistence type="inferred from homology"/>
<feature type="domain" description="Smf/DprA SLOG" evidence="2">
    <location>
        <begin position="78"/>
        <end position="278"/>
    </location>
</feature>
<dbReference type="InterPro" id="IPR003488">
    <property type="entry name" value="DprA"/>
</dbReference>
<dbReference type="PANTHER" id="PTHR43022">
    <property type="entry name" value="PROTEIN SMF"/>
    <property type="match status" value="1"/>
</dbReference>
<keyword evidence="4" id="KW-1185">Reference proteome</keyword>
<dbReference type="OrthoDB" id="9785707at2"/>
<evidence type="ECO:0000259" key="2">
    <source>
        <dbReference type="Pfam" id="PF02481"/>
    </source>
</evidence>
<dbReference type="GO" id="GO:0009294">
    <property type="term" value="P:DNA-mediated transformation"/>
    <property type="evidence" value="ECO:0007669"/>
    <property type="project" value="InterPro"/>
</dbReference>
<sequence length="322" mass="34310">MLETDLARYLLALLEIKGVGPGAIKKNFARIQASQSDTEVFDAMRPVIGAADEADWKAALSKAEQYLSRCAEVGIIAVTLGDPRYPSQLIELSTPPAVLFCRGDLSLLAAPTLGVIGTRNTTPFGETVAGRVGRHFSERSVNLCNGLADGIDIRSVTHDGAFLPGVIGVMACGLDILECNLTSKKTAERAGKLLGARGLLVSEFAPGAAEDQNSVIASCRLQAGMSHLLLLVQSRIDGGSRFTVGHFAKLPRKLAFIVPPEEQSSEAVFGANLLLLEGKEGLARFVGLKTSKTMKADLLPLRSRDSYDDVMRSLVGENGFLI</sequence>
<evidence type="ECO:0000256" key="1">
    <source>
        <dbReference type="ARBA" id="ARBA00006525"/>
    </source>
</evidence>
<accession>A0A1M4Y8G9</accession>
<dbReference type="Gene3D" id="3.40.50.450">
    <property type="match status" value="1"/>
</dbReference>
<reference evidence="3 4" key="1">
    <citation type="submission" date="2016-11" db="EMBL/GenBank/DDBJ databases">
        <authorList>
            <person name="Varghese N."/>
            <person name="Submissions S."/>
        </authorList>
    </citation>
    <scope>NUCLEOTIDE SEQUENCE [LARGE SCALE GENOMIC DNA]</scope>
    <source>
        <strain evidence="3 4">DSM 29341</strain>
    </source>
</reference>
<protein>
    <submittedName>
        <fullName evidence="3">DNA processing protein</fullName>
    </submittedName>
</protein>
<organism evidence="3 4">
    <name type="scientific">Ruegeria intermedia</name>
    <dbReference type="NCBI Taxonomy" id="996115"/>
    <lineage>
        <taxon>Bacteria</taxon>
        <taxon>Pseudomonadati</taxon>
        <taxon>Pseudomonadota</taxon>
        <taxon>Alphaproteobacteria</taxon>
        <taxon>Rhodobacterales</taxon>
        <taxon>Roseobacteraceae</taxon>
        <taxon>Ruegeria</taxon>
    </lineage>
</organism>
<dbReference type="Pfam" id="PF02481">
    <property type="entry name" value="DNA_processg_A"/>
    <property type="match status" value="1"/>
</dbReference>
<dbReference type="EMBL" id="FQVK01000014">
    <property type="protein sequence ID" value="SHF02015.1"/>
    <property type="molecule type" value="Genomic_DNA"/>
</dbReference>
<dbReference type="PANTHER" id="PTHR43022:SF1">
    <property type="entry name" value="PROTEIN SMF"/>
    <property type="match status" value="1"/>
</dbReference>